<organism evidence="1 2">
    <name type="scientific">Araneus ventricosus</name>
    <name type="common">Orbweaver spider</name>
    <name type="synonym">Epeira ventricosa</name>
    <dbReference type="NCBI Taxonomy" id="182803"/>
    <lineage>
        <taxon>Eukaryota</taxon>
        <taxon>Metazoa</taxon>
        <taxon>Ecdysozoa</taxon>
        <taxon>Arthropoda</taxon>
        <taxon>Chelicerata</taxon>
        <taxon>Arachnida</taxon>
        <taxon>Araneae</taxon>
        <taxon>Araneomorphae</taxon>
        <taxon>Entelegynae</taxon>
        <taxon>Araneoidea</taxon>
        <taxon>Araneidae</taxon>
        <taxon>Araneus</taxon>
    </lineage>
</organism>
<accession>A0A4Y2KZI7</accession>
<comment type="caution">
    <text evidence="1">The sequence shown here is derived from an EMBL/GenBank/DDBJ whole genome shotgun (WGS) entry which is preliminary data.</text>
</comment>
<proteinExistence type="predicted"/>
<dbReference type="EMBL" id="BGPR01005098">
    <property type="protein sequence ID" value="GBN06776.1"/>
    <property type="molecule type" value="Genomic_DNA"/>
</dbReference>
<evidence type="ECO:0000313" key="1">
    <source>
        <dbReference type="EMBL" id="GBN06776.1"/>
    </source>
</evidence>
<dbReference type="AlphaFoldDB" id="A0A4Y2KZI7"/>
<gene>
    <name evidence="1" type="ORF">AVEN_205904_1</name>
</gene>
<dbReference type="Proteomes" id="UP000499080">
    <property type="component" value="Unassembled WGS sequence"/>
</dbReference>
<name>A0A4Y2KZI7_ARAVE</name>
<keyword evidence="2" id="KW-1185">Reference proteome</keyword>
<sequence>MAVLERTSGENDLNENHQYQMRKCIRSNEAVWRILDFPIHERHPTVIHLSVHLGQRVYLMTENAVERAQTHEEATLTSFFRLYTRDEFACTLLYNEVPKCYTLNNENKCQRLKQGQAVPEEAEMRSSDAFG</sequence>
<reference evidence="1 2" key="1">
    <citation type="journal article" date="2019" name="Sci. Rep.">
        <title>Orb-weaving spider Araneus ventricosus genome elucidates the spidroin gene catalogue.</title>
        <authorList>
            <person name="Kono N."/>
            <person name="Nakamura H."/>
            <person name="Ohtoshi R."/>
            <person name="Moran D.A.P."/>
            <person name="Shinohara A."/>
            <person name="Yoshida Y."/>
            <person name="Fujiwara M."/>
            <person name="Mori M."/>
            <person name="Tomita M."/>
            <person name="Arakawa K."/>
        </authorList>
    </citation>
    <scope>NUCLEOTIDE SEQUENCE [LARGE SCALE GENOMIC DNA]</scope>
</reference>
<evidence type="ECO:0000313" key="2">
    <source>
        <dbReference type="Proteomes" id="UP000499080"/>
    </source>
</evidence>
<protein>
    <submittedName>
        <fullName evidence="1">Uncharacterized protein</fullName>
    </submittedName>
</protein>